<protein>
    <submittedName>
        <fullName evidence="2">Uncharacterized protein</fullName>
    </submittedName>
</protein>
<dbReference type="Proteomes" id="UP001465755">
    <property type="component" value="Unassembled WGS sequence"/>
</dbReference>
<evidence type="ECO:0000313" key="2">
    <source>
        <dbReference type="EMBL" id="KAK9814031.1"/>
    </source>
</evidence>
<proteinExistence type="predicted"/>
<reference evidence="2 3" key="1">
    <citation type="journal article" date="2024" name="Nat. Commun.">
        <title>Phylogenomics reveals the evolutionary origins of lichenization in chlorophyte algae.</title>
        <authorList>
            <person name="Puginier C."/>
            <person name="Libourel C."/>
            <person name="Otte J."/>
            <person name="Skaloud P."/>
            <person name="Haon M."/>
            <person name="Grisel S."/>
            <person name="Petersen M."/>
            <person name="Berrin J.G."/>
            <person name="Delaux P.M."/>
            <person name="Dal Grande F."/>
            <person name="Keller J."/>
        </authorList>
    </citation>
    <scope>NUCLEOTIDE SEQUENCE [LARGE SCALE GENOMIC DNA]</scope>
    <source>
        <strain evidence="2 3">SAG 2036</strain>
    </source>
</reference>
<dbReference type="EMBL" id="JALJOQ010000002">
    <property type="protein sequence ID" value="KAK9814031.1"/>
    <property type="molecule type" value="Genomic_DNA"/>
</dbReference>
<comment type="caution">
    <text evidence="2">The sequence shown here is derived from an EMBL/GenBank/DDBJ whole genome shotgun (WGS) entry which is preliminary data.</text>
</comment>
<gene>
    <name evidence="2" type="ORF">WJX73_009639</name>
</gene>
<feature type="compositionally biased region" description="Basic and acidic residues" evidence="1">
    <location>
        <begin position="153"/>
        <end position="168"/>
    </location>
</feature>
<dbReference type="AlphaFoldDB" id="A0AAW1PKG4"/>
<feature type="compositionally biased region" description="Polar residues" evidence="1">
    <location>
        <begin position="128"/>
        <end position="142"/>
    </location>
</feature>
<evidence type="ECO:0000256" key="1">
    <source>
        <dbReference type="SAM" id="MobiDB-lite"/>
    </source>
</evidence>
<name>A0AAW1PKG4_9CHLO</name>
<keyword evidence="3" id="KW-1185">Reference proteome</keyword>
<organism evidence="2 3">
    <name type="scientific">Symbiochloris irregularis</name>
    <dbReference type="NCBI Taxonomy" id="706552"/>
    <lineage>
        <taxon>Eukaryota</taxon>
        <taxon>Viridiplantae</taxon>
        <taxon>Chlorophyta</taxon>
        <taxon>core chlorophytes</taxon>
        <taxon>Trebouxiophyceae</taxon>
        <taxon>Trebouxiales</taxon>
        <taxon>Trebouxiaceae</taxon>
        <taxon>Symbiochloris</taxon>
    </lineage>
</organism>
<accession>A0AAW1PKG4</accession>
<sequence length="253" mass="26520">MELAGQGRQMLAHCSAGESLMGAAPAWVSLLIISLGAAGKPVYHITASSGSRAAIAQAVPRRLAPVPDTTAEGNLTTVAGNLSQAKSLPRNPSLPVAADNPFTERKEGEPAAQGGAAAAVGASRAPLQPSTSAASADLQQGADTKAAPGSQKQAHELDARKQARKAQDAARVAPGYELDELTDEWQSTLQTIDDHLYQAGRPSLDGRERSVVMRCLIESTARESTDTAVHRAVGTIERLRRMHAHSPSMQPRV</sequence>
<evidence type="ECO:0000313" key="3">
    <source>
        <dbReference type="Proteomes" id="UP001465755"/>
    </source>
</evidence>
<feature type="compositionally biased region" description="Low complexity" evidence="1">
    <location>
        <begin position="110"/>
        <end position="125"/>
    </location>
</feature>
<feature type="region of interest" description="Disordered" evidence="1">
    <location>
        <begin position="82"/>
        <end position="171"/>
    </location>
</feature>